<dbReference type="OrthoDB" id="9802667at2"/>
<sequence length="216" mass="23088">MSIKRETLAQLEKNYLFAVIRGNTAQDAVDISKAAYKGGIKNIEVTFTTPGAEKAIEALAHEFKDTEMIIGAGTVMDNITARIAILAGAKFIVSPHFSKDIAILCNRYTIPYLPGCGSVTEIANAMETGVEVVKVFPGGVLGPGFIKDVHGPIPHIDLMPSGGVSLDNMEKWVANGAWAVGIGSALTKDVKTEGYDSVAVHAKTFVDQYKTISEHH</sequence>
<keyword evidence="7" id="KW-1185">Reference proteome</keyword>
<dbReference type="EMBL" id="FOQE01000049">
    <property type="protein sequence ID" value="SFH89119.1"/>
    <property type="molecule type" value="Genomic_DNA"/>
</dbReference>
<dbReference type="InterPro" id="IPR013785">
    <property type="entry name" value="Aldolase_TIM"/>
</dbReference>
<dbReference type="NCBIfam" id="TIGR01182">
    <property type="entry name" value="eda"/>
    <property type="match status" value="1"/>
</dbReference>
<dbReference type="CDD" id="cd00452">
    <property type="entry name" value="KDPG_aldolase"/>
    <property type="match status" value="1"/>
</dbReference>
<dbReference type="PANTHER" id="PTHR30246:SF1">
    <property type="entry name" value="2-DEHYDRO-3-DEOXY-6-PHOSPHOGALACTONATE ALDOLASE-RELATED"/>
    <property type="match status" value="1"/>
</dbReference>
<protein>
    <submittedName>
        <fullName evidence="6">2-keto-3-deoxy-phosphogluconate aldolase</fullName>
    </submittedName>
</protein>
<evidence type="ECO:0000256" key="2">
    <source>
        <dbReference type="ARBA" id="ARBA00006906"/>
    </source>
</evidence>
<evidence type="ECO:0000256" key="3">
    <source>
        <dbReference type="ARBA" id="ARBA00011233"/>
    </source>
</evidence>
<dbReference type="GO" id="GO:0016829">
    <property type="term" value="F:lyase activity"/>
    <property type="evidence" value="ECO:0007669"/>
    <property type="project" value="UniProtKB-KW"/>
</dbReference>
<evidence type="ECO:0000313" key="7">
    <source>
        <dbReference type="Proteomes" id="UP000198668"/>
    </source>
</evidence>
<organism evidence="6 7">
    <name type="scientific">Pisciglobus halotolerans</name>
    <dbReference type="NCBI Taxonomy" id="745365"/>
    <lineage>
        <taxon>Bacteria</taxon>
        <taxon>Bacillati</taxon>
        <taxon>Bacillota</taxon>
        <taxon>Bacilli</taxon>
        <taxon>Lactobacillales</taxon>
        <taxon>Carnobacteriaceae</taxon>
    </lineage>
</organism>
<evidence type="ECO:0000256" key="1">
    <source>
        <dbReference type="ARBA" id="ARBA00004761"/>
    </source>
</evidence>
<dbReference type="InterPro" id="IPR000887">
    <property type="entry name" value="Aldlse_KDPG_KHG"/>
</dbReference>
<dbReference type="AlphaFoldDB" id="A0A1I3DRE8"/>
<dbReference type="RefSeq" id="WP_047390430.1">
    <property type="nucleotide sequence ID" value="NZ_FOQE01000049.1"/>
</dbReference>
<evidence type="ECO:0000313" key="6">
    <source>
        <dbReference type="EMBL" id="SFH89119.1"/>
    </source>
</evidence>
<dbReference type="Pfam" id="PF01081">
    <property type="entry name" value="Aldolase"/>
    <property type="match status" value="1"/>
</dbReference>
<dbReference type="PANTHER" id="PTHR30246">
    <property type="entry name" value="2-KETO-3-DEOXY-6-PHOSPHOGLUCONATE ALDOLASE"/>
    <property type="match status" value="1"/>
</dbReference>
<comment type="subunit">
    <text evidence="3">Homotrimer.</text>
</comment>
<dbReference type="Gene3D" id="3.20.20.70">
    <property type="entry name" value="Aldolase class I"/>
    <property type="match status" value="1"/>
</dbReference>
<dbReference type="NCBIfam" id="NF005119">
    <property type="entry name" value="PRK06552.1"/>
    <property type="match status" value="1"/>
</dbReference>
<comment type="pathway">
    <text evidence="1">Carbohydrate acid metabolism.</text>
</comment>
<keyword evidence="4" id="KW-0456">Lyase</keyword>
<dbReference type="SUPFAM" id="SSF51569">
    <property type="entry name" value="Aldolase"/>
    <property type="match status" value="1"/>
</dbReference>
<evidence type="ECO:0000256" key="5">
    <source>
        <dbReference type="ARBA" id="ARBA00023277"/>
    </source>
</evidence>
<proteinExistence type="inferred from homology"/>
<accession>A0A1I3DRE8</accession>
<evidence type="ECO:0000256" key="4">
    <source>
        <dbReference type="ARBA" id="ARBA00023239"/>
    </source>
</evidence>
<dbReference type="Proteomes" id="UP000198668">
    <property type="component" value="Unassembled WGS sequence"/>
</dbReference>
<gene>
    <name evidence="6" type="ORF">SAMN04489868_1493</name>
</gene>
<keyword evidence="5" id="KW-0119">Carbohydrate metabolism</keyword>
<name>A0A1I3DRE8_9LACT</name>
<reference evidence="6 7" key="1">
    <citation type="submission" date="2016-10" db="EMBL/GenBank/DDBJ databases">
        <authorList>
            <person name="de Groot N.N."/>
        </authorList>
    </citation>
    <scope>NUCLEOTIDE SEQUENCE [LARGE SCALE GENOMIC DNA]</scope>
    <source>
        <strain evidence="6 7">DSM 27630</strain>
    </source>
</reference>
<comment type="similarity">
    <text evidence="2">Belongs to the KHG/KDPG aldolase family.</text>
</comment>